<organism evidence="2 3">
    <name type="scientific">Phaeospirillum tilakii</name>
    <dbReference type="NCBI Taxonomy" id="741673"/>
    <lineage>
        <taxon>Bacteria</taxon>
        <taxon>Pseudomonadati</taxon>
        <taxon>Pseudomonadota</taxon>
        <taxon>Alphaproteobacteria</taxon>
        <taxon>Rhodospirillales</taxon>
        <taxon>Rhodospirillaceae</taxon>
        <taxon>Phaeospirillum</taxon>
    </lineage>
</organism>
<keyword evidence="3" id="KW-1185">Reference proteome</keyword>
<evidence type="ECO:0000313" key="3">
    <source>
        <dbReference type="Proteomes" id="UP001597296"/>
    </source>
</evidence>
<reference evidence="3" key="1">
    <citation type="journal article" date="2019" name="Int. J. Syst. Evol. Microbiol.">
        <title>The Global Catalogue of Microorganisms (GCM) 10K type strain sequencing project: providing services to taxonomists for standard genome sequencing and annotation.</title>
        <authorList>
            <consortium name="The Broad Institute Genomics Platform"/>
            <consortium name="The Broad Institute Genome Sequencing Center for Infectious Disease"/>
            <person name="Wu L."/>
            <person name="Ma J."/>
        </authorList>
    </citation>
    <scope>NUCLEOTIDE SEQUENCE [LARGE SCALE GENOMIC DNA]</scope>
    <source>
        <strain evidence="3">KCTC 15012</strain>
    </source>
</reference>
<keyword evidence="1" id="KW-0472">Membrane</keyword>
<accession>A0ABW5C917</accession>
<name>A0ABW5C917_9PROT</name>
<dbReference type="EMBL" id="JBHUIY010000004">
    <property type="protein sequence ID" value="MFD2232842.1"/>
    <property type="molecule type" value="Genomic_DNA"/>
</dbReference>
<gene>
    <name evidence="2" type="ORF">ACFSNB_03395</name>
</gene>
<sequence>MTEQSDDQSSRPTRGIVVTPFAMFSFVWTMARPFLIVLAVAVGLLYLLRLAGIGA</sequence>
<evidence type="ECO:0000313" key="2">
    <source>
        <dbReference type="EMBL" id="MFD2232842.1"/>
    </source>
</evidence>
<protein>
    <recommendedName>
        <fullName evidence="4">AI-2E family transporter</fullName>
    </recommendedName>
</protein>
<keyword evidence="1" id="KW-1133">Transmembrane helix</keyword>
<feature type="transmembrane region" description="Helical" evidence="1">
    <location>
        <begin position="20"/>
        <end position="48"/>
    </location>
</feature>
<comment type="caution">
    <text evidence="2">The sequence shown here is derived from an EMBL/GenBank/DDBJ whole genome shotgun (WGS) entry which is preliminary data.</text>
</comment>
<evidence type="ECO:0008006" key="4">
    <source>
        <dbReference type="Google" id="ProtNLM"/>
    </source>
</evidence>
<dbReference type="RefSeq" id="WP_377314510.1">
    <property type="nucleotide sequence ID" value="NZ_JBHUIY010000004.1"/>
</dbReference>
<keyword evidence="1" id="KW-0812">Transmembrane</keyword>
<proteinExistence type="predicted"/>
<dbReference type="Proteomes" id="UP001597296">
    <property type="component" value="Unassembled WGS sequence"/>
</dbReference>
<evidence type="ECO:0000256" key="1">
    <source>
        <dbReference type="SAM" id="Phobius"/>
    </source>
</evidence>